<feature type="compositionally biased region" description="Basic and acidic residues" evidence="5">
    <location>
        <begin position="98"/>
        <end position="112"/>
    </location>
</feature>
<feature type="compositionally biased region" description="Polar residues" evidence="5">
    <location>
        <begin position="499"/>
        <end position="508"/>
    </location>
</feature>
<dbReference type="InterPro" id="IPR000504">
    <property type="entry name" value="RRM_dom"/>
</dbReference>
<evidence type="ECO:0000256" key="4">
    <source>
        <dbReference type="PROSITE-ProRule" id="PRU00176"/>
    </source>
</evidence>
<evidence type="ECO:0000313" key="7">
    <source>
        <dbReference type="EMBL" id="TNY17978.1"/>
    </source>
</evidence>
<accession>A0A5C5FMB6</accession>
<dbReference type="CDD" id="cd12226">
    <property type="entry name" value="RRM_NOL8"/>
    <property type="match status" value="1"/>
</dbReference>
<comment type="caution">
    <text evidence="7">The sequence shown here is derived from an EMBL/GenBank/DDBJ whole genome shotgun (WGS) entry which is preliminary data.</text>
</comment>
<dbReference type="PANTHER" id="PTHR48029">
    <property type="entry name" value="NUCLEOLAR PROTEIN 8"/>
    <property type="match status" value="1"/>
</dbReference>
<gene>
    <name evidence="7" type="ORF">DMC30DRAFT_81069</name>
</gene>
<feature type="compositionally biased region" description="Acidic residues" evidence="5">
    <location>
        <begin position="469"/>
        <end position="497"/>
    </location>
</feature>
<dbReference type="InterPro" id="IPR035979">
    <property type="entry name" value="RBD_domain_sf"/>
</dbReference>
<feature type="compositionally biased region" description="Basic residues" evidence="5">
    <location>
        <begin position="681"/>
        <end position="696"/>
    </location>
</feature>
<proteinExistence type="predicted"/>
<keyword evidence="3" id="KW-0539">Nucleus</keyword>
<evidence type="ECO:0000313" key="8">
    <source>
        <dbReference type="Proteomes" id="UP000311382"/>
    </source>
</evidence>
<dbReference type="STRING" id="5288.A0A5C5FMB6"/>
<feature type="domain" description="RRM" evidence="6">
    <location>
        <begin position="14"/>
        <end position="97"/>
    </location>
</feature>
<feature type="region of interest" description="Disordered" evidence="5">
    <location>
        <begin position="98"/>
        <end position="128"/>
    </location>
</feature>
<dbReference type="EMBL" id="SOZI01000163">
    <property type="protein sequence ID" value="TNY17978.1"/>
    <property type="molecule type" value="Genomic_DNA"/>
</dbReference>
<dbReference type="GO" id="GO:0005730">
    <property type="term" value="C:nucleolus"/>
    <property type="evidence" value="ECO:0007669"/>
    <property type="project" value="UniProtKB-SubCell"/>
</dbReference>
<feature type="region of interest" description="Disordered" evidence="5">
    <location>
        <begin position="415"/>
        <end position="618"/>
    </location>
</feature>
<evidence type="ECO:0000256" key="2">
    <source>
        <dbReference type="ARBA" id="ARBA00022884"/>
    </source>
</evidence>
<dbReference type="InterPro" id="IPR034138">
    <property type="entry name" value="NOP8_RRM"/>
</dbReference>
<evidence type="ECO:0000256" key="3">
    <source>
        <dbReference type="ARBA" id="ARBA00023242"/>
    </source>
</evidence>
<protein>
    <recommendedName>
        <fullName evidence="6">RRM domain-containing protein</fullName>
    </recommendedName>
</protein>
<name>A0A5C5FMB6_9BASI</name>
<dbReference type="OrthoDB" id="21643at2759"/>
<sequence>MPPATPLSTAPVTKRIHVGGLAPSVQPKDLVQRFSSFGKVVGGEQGVTGLGKTETGLPRSFAFFSIETTEAQFSRCMSMLNGSMWKAHKLRIAPAKPDWQDRRAEERAEAAKAAEQPARPKKRKRASKDVNVGIAARNFELVTPENLQSHRGWILDPKPAPAPLFPIIVRPSHPVEQPPKPAQTAWTRGKAKAKPSKAAREALRAGVLLEKPALRRAKRMRIDPRRWGRQRVLFDLAGGSSKAAKAADGGAATTSMLSVGQWECEGFVEGQDGEAEPAVAWVFKTRDGQVRRRETVRLTQRSAPHTDNFTTLLERMSRPAPAATPAAPEPAAEDELADASTATAAATAPVRGDAAYRSPSPPPYVPAAPRNLIYNEEDAFQLMASALDDSERDAAHAMERAAYRELALGALEELGAVDEVAEDEEEEEEDRVDEDGRPLPKVEGFAADDEDDSDLFETLRLRGGGGVEMSDDSDSDSDSSSDSESSSDSDSDDDEESSNTVKQATSSEEPAAAPKVSLQDKLTTLFKPSGAPAAEEQGGFSLLAGMDLDLDPDAVRTPSPEPEPLDLASSAAAPLPPQHAQDSRRFVPPTARDGGYRGGAATPRFTGPSRPFFPLPSGAFGEGADAEALLGQGAADKVAHAMQESRARIEGAARDFYRHETQDQIDDEHYKLRELLRGHARKRHREAVKRTKKSGTKRGAAVSLDIIDD</sequence>
<evidence type="ECO:0000256" key="5">
    <source>
        <dbReference type="SAM" id="MobiDB-lite"/>
    </source>
</evidence>
<comment type="subcellular location">
    <subcellularLocation>
        <location evidence="1">Nucleus</location>
        <location evidence="1">Nucleolus</location>
    </subcellularLocation>
</comment>
<reference evidence="7 8" key="1">
    <citation type="submission" date="2019-03" db="EMBL/GenBank/DDBJ databases">
        <title>Rhodosporidium diobovatum UCD-FST 08-225 genome sequencing, assembly, and annotation.</title>
        <authorList>
            <person name="Fakankun I.U."/>
            <person name="Fristensky B."/>
            <person name="Levin D.B."/>
        </authorList>
    </citation>
    <scope>NUCLEOTIDE SEQUENCE [LARGE SCALE GENOMIC DNA]</scope>
    <source>
        <strain evidence="7 8">UCD-FST 08-225</strain>
    </source>
</reference>
<dbReference type="AlphaFoldDB" id="A0A5C5FMB6"/>
<dbReference type="PROSITE" id="PS50102">
    <property type="entry name" value="RRM"/>
    <property type="match status" value="1"/>
</dbReference>
<organism evidence="7 8">
    <name type="scientific">Rhodotorula diobovata</name>
    <dbReference type="NCBI Taxonomy" id="5288"/>
    <lineage>
        <taxon>Eukaryota</taxon>
        <taxon>Fungi</taxon>
        <taxon>Dikarya</taxon>
        <taxon>Basidiomycota</taxon>
        <taxon>Pucciniomycotina</taxon>
        <taxon>Microbotryomycetes</taxon>
        <taxon>Sporidiobolales</taxon>
        <taxon>Sporidiobolaceae</taxon>
        <taxon>Rhodotorula</taxon>
    </lineage>
</organism>
<dbReference type="PANTHER" id="PTHR48029:SF1">
    <property type="entry name" value="NUCLEOLAR PROTEIN 8"/>
    <property type="match status" value="1"/>
</dbReference>
<dbReference type="GO" id="GO:0003723">
    <property type="term" value="F:RNA binding"/>
    <property type="evidence" value="ECO:0007669"/>
    <property type="project" value="UniProtKB-UniRule"/>
</dbReference>
<dbReference type="SUPFAM" id="SSF54928">
    <property type="entry name" value="RNA-binding domain, RBD"/>
    <property type="match status" value="1"/>
</dbReference>
<dbReference type="Proteomes" id="UP000311382">
    <property type="component" value="Unassembled WGS sequence"/>
</dbReference>
<evidence type="ECO:0000259" key="6">
    <source>
        <dbReference type="PROSITE" id="PS50102"/>
    </source>
</evidence>
<feature type="region of interest" description="Disordered" evidence="5">
    <location>
        <begin position="681"/>
        <end position="709"/>
    </location>
</feature>
<feature type="compositionally biased region" description="Acidic residues" evidence="5">
    <location>
        <begin position="415"/>
        <end position="433"/>
    </location>
</feature>
<dbReference type="Gene3D" id="3.30.70.330">
    <property type="match status" value="1"/>
</dbReference>
<evidence type="ECO:0000256" key="1">
    <source>
        <dbReference type="ARBA" id="ARBA00004604"/>
    </source>
</evidence>
<dbReference type="InterPro" id="IPR012677">
    <property type="entry name" value="Nucleotide-bd_a/b_plait_sf"/>
</dbReference>
<dbReference type="SMART" id="SM00360">
    <property type="entry name" value="RRM"/>
    <property type="match status" value="1"/>
</dbReference>
<feature type="compositionally biased region" description="Low complexity" evidence="5">
    <location>
        <begin position="338"/>
        <end position="358"/>
    </location>
</feature>
<feature type="region of interest" description="Disordered" evidence="5">
    <location>
        <begin position="318"/>
        <end position="363"/>
    </location>
</feature>
<keyword evidence="8" id="KW-1185">Reference proteome</keyword>
<keyword evidence="2 4" id="KW-0694">RNA-binding</keyword>
<feature type="compositionally biased region" description="Low complexity" evidence="5">
    <location>
        <begin position="319"/>
        <end position="330"/>
    </location>
</feature>
<feature type="compositionally biased region" description="Acidic residues" evidence="5">
    <location>
        <begin position="446"/>
        <end position="455"/>
    </location>
</feature>